<evidence type="ECO:0000313" key="2">
    <source>
        <dbReference type="Proteomes" id="UP000036681"/>
    </source>
</evidence>
<feature type="transmembrane region" description="Helical" evidence="1">
    <location>
        <begin position="132"/>
        <end position="153"/>
    </location>
</feature>
<reference evidence="3" key="1">
    <citation type="submission" date="2017-02" db="UniProtKB">
        <authorList>
            <consortium name="WormBaseParasite"/>
        </authorList>
    </citation>
    <scope>IDENTIFICATION</scope>
</reference>
<accession>A0A0M3IUV5</accession>
<keyword evidence="1" id="KW-0472">Membrane</keyword>
<keyword evidence="1" id="KW-0812">Transmembrane</keyword>
<sequence>MVAMMCVFVLCNKCLQHNKAAVLNEKVGQALPESLKISGNVQLNRYIKKAIKRRKRENRKIARSADALADSMDMAMIDDSHDDIDFKQLEMSCISTPIVAYCCGYCGVLLSVRCLFFCIVTEAFSLRSLMKVFLLARNAFCAVCSIVSLQLAIYQSHWLIELAIAVDY</sequence>
<evidence type="ECO:0000256" key="1">
    <source>
        <dbReference type="SAM" id="Phobius"/>
    </source>
</evidence>
<keyword evidence="1" id="KW-1133">Transmembrane helix</keyword>
<dbReference type="WBParaSite" id="ALUE_0002253301-mRNA-1">
    <property type="protein sequence ID" value="ALUE_0002253301-mRNA-1"/>
    <property type="gene ID" value="ALUE_0002253301"/>
</dbReference>
<dbReference type="Proteomes" id="UP000036681">
    <property type="component" value="Unplaced"/>
</dbReference>
<dbReference type="AlphaFoldDB" id="A0A0M3IUV5"/>
<proteinExistence type="predicted"/>
<organism evidence="2 3">
    <name type="scientific">Ascaris lumbricoides</name>
    <name type="common">Giant roundworm</name>
    <dbReference type="NCBI Taxonomy" id="6252"/>
    <lineage>
        <taxon>Eukaryota</taxon>
        <taxon>Metazoa</taxon>
        <taxon>Ecdysozoa</taxon>
        <taxon>Nematoda</taxon>
        <taxon>Chromadorea</taxon>
        <taxon>Rhabditida</taxon>
        <taxon>Spirurina</taxon>
        <taxon>Ascaridomorpha</taxon>
        <taxon>Ascaridoidea</taxon>
        <taxon>Ascarididae</taxon>
        <taxon>Ascaris</taxon>
    </lineage>
</organism>
<feature type="transmembrane region" description="Helical" evidence="1">
    <location>
        <begin position="98"/>
        <end position="120"/>
    </location>
</feature>
<evidence type="ECO:0000313" key="3">
    <source>
        <dbReference type="WBParaSite" id="ALUE_0002253301-mRNA-1"/>
    </source>
</evidence>
<keyword evidence="2" id="KW-1185">Reference proteome</keyword>
<protein>
    <submittedName>
        <fullName evidence="3">40S ribosomal protein S19-binding protein 1</fullName>
    </submittedName>
</protein>
<name>A0A0M3IUV5_ASCLU</name>